<gene>
    <name evidence="2" type="ORF">S12H4_43375</name>
</gene>
<feature type="non-terminal residue" evidence="2">
    <location>
        <position position="216"/>
    </location>
</feature>
<keyword evidence="1" id="KW-0175">Coiled coil</keyword>
<comment type="caution">
    <text evidence="2">The sequence shown here is derived from an EMBL/GenBank/DDBJ whole genome shotgun (WGS) entry which is preliminary data.</text>
</comment>
<protein>
    <submittedName>
        <fullName evidence="2">Uncharacterized protein</fullName>
    </submittedName>
</protein>
<evidence type="ECO:0000313" key="2">
    <source>
        <dbReference type="EMBL" id="GAJ07396.1"/>
    </source>
</evidence>
<name>X1V5E7_9ZZZZ</name>
<feature type="coiled-coil region" evidence="1">
    <location>
        <begin position="30"/>
        <end position="95"/>
    </location>
</feature>
<sequence length="216" mass="24753">MRNVSLIQKELAEMTGRKVRLGQPPEDPRLLDLESQIAEHEATLAELKKLIAELEAKVGWTAEEEAERARLQGLIDEEEANVAGWQAKIIELERQVPLWKARWDTAKVLAKALGVDPQFVKFVPYVRTVSEVGLNYLNAWGDEALERLAALREPLEMKPTILIRIDTARISKLILENEQIPLAEKTHYELYTELRNAKDELERANRRLWDAIAAKE</sequence>
<organism evidence="2">
    <name type="scientific">marine sediment metagenome</name>
    <dbReference type="NCBI Taxonomy" id="412755"/>
    <lineage>
        <taxon>unclassified sequences</taxon>
        <taxon>metagenomes</taxon>
        <taxon>ecological metagenomes</taxon>
    </lineage>
</organism>
<dbReference type="AlphaFoldDB" id="X1V5E7"/>
<reference evidence="2" key="1">
    <citation type="journal article" date="2014" name="Front. Microbiol.">
        <title>High frequency of phylogenetically diverse reductive dehalogenase-homologous genes in deep subseafloor sedimentary metagenomes.</title>
        <authorList>
            <person name="Kawai M."/>
            <person name="Futagami T."/>
            <person name="Toyoda A."/>
            <person name="Takaki Y."/>
            <person name="Nishi S."/>
            <person name="Hori S."/>
            <person name="Arai W."/>
            <person name="Tsubouchi T."/>
            <person name="Morono Y."/>
            <person name="Uchiyama I."/>
            <person name="Ito T."/>
            <person name="Fujiyama A."/>
            <person name="Inagaki F."/>
            <person name="Takami H."/>
        </authorList>
    </citation>
    <scope>NUCLEOTIDE SEQUENCE</scope>
    <source>
        <strain evidence="2">Expedition CK06-06</strain>
    </source>
</reference>
<evidence type="ECO:0000256" key="1">
    <source>
        <dbReference type="SAM" id="Coils"/>
    </source>
</evidence>
<accession>X1V5E7</accession>
<dbReference type="EMBL" id="BARW01026614">
    <property type="protein sequence ID" value="GAJ07396.1"/>
    <property type="molecule type" value="Genomic_DNA"/>
</dbReference>
<feature type="coiled-coil region" evidence="1">
    <location>
        <begin position="187"/>
        <end position="214"/>
    </location>
</feature>
<proteinExistence type="predicted"/>